<evidence type="ECO:0000259" key="7">
    <source>
        <dbReference type="Pfam" id="PF00347"/>
    </source>
</evidence>
<dbReference type="AlphaFoldDB" id="A0A532V454"/>
<sequence length="190" mass="20901">MARASFKPIALPEGVSFGQGEQGYAIKGPKGDLDVGFVPGIAVKEEDGALKLSYTITPENKAMLGLAVALLSNAVTGVTQGFRKVLTLRGTGYKVQKEGRKLNLSLGYTHNVVFELPQGIEAEIFEPRSREDKDWIADITIKGMDKQLVGQVAADIRRLRPPEPYKGKGIRYKDEYVRRKLGKRAVVVEE</sequence>
<name>A0A532V454_UNCT6</name>
<comment type="function">
    <text evidence="6">This protein binds to the 23S rRNA, and is important in its secondary structure. It is located near the subunit interface in the base of the L7/L12 stalk, and near the tRNA binding site of the peptidyltransferase center.</text>
</comment>
<dbReference type="Pfam" id="PF00347">
    <property type="entry name" value="Ribosomal_L6"/>
    <property type="match status" value="1"/>
</dbReference>
<evidence type="ECO:0000313" key="8">
    <source>
        <dbReference type="EMBL" id="TKJ41996.1"/>
    </source>
</evidence>
<dbReference type="Gene3D" id="3.90.930.12">
    <property type="entry name" value="Ribosomal protein L6, alpha-beta domain"/>
    <property type="match status" value="2"/>
</dbReference>
<reference evidence="8 9" key="1">
    <citation type="submission" date="2017-06" db="EMBL/GenBank/DDBJ databases">
        <title>Novel microbial phyla capable of carbon fixation and sulfur reduction in deep-sea sediments.</title>
        <authorList>
            <person name="Huang J."/>
            <person name="Baker B."/>
            <person name="Wang Y."/>
        </authorList>
    </citation>
    <scope>NUCLEOTIDE SEQUENCE [LARGE SCALE GENOMIC DNA]</scope>
    <source>
        <strain evidence="8">B3_TA06</strain>
    </source>
</reference>
<dbReference type="GO" id="GO:0019843">
    <property type="term" value="F:rRNA binding"/>
    <property type="evidence" value="ECO:0007669"/>
    <property type="project" value="UniProtKB-UniRule"/>
</dbReference>
<comment type="similarity">
    <text evidence="5">Belongs to the universal ribosomal protein uL6 family.</text>
</comment>
<evidence type="ECO:0000256" key="3">
    <source>
        <dbReference type="ARBA" id="ARBA00035454"/>
    </source>
</evidence>
<organism evidence="8 9">
    <name type="scientific">candidate division TA06 bacterium B3_TA06</name>
    <dbReference type="NCBI Taxonomy" id="2012487"/>
    <lineage>
        <taxon>Bacteria</taxon>
        <taxon>Bacteria division TA06</taxon>
    </lineage>
</organism>
<evidence type="ECO:0000256" key="2">
    <source>
        <dbReference type="ARBA" id="ARBA00023274"/>
    </source>
</evidence>
<evidence type="ECO:0000256" key="1">
    <source>
        <dbReference type="ARBA" id="ARBA00022980"/>
    </source>
</evidence>
<keyword evidence="6" id="KW-0694">RNA-binding</keyword>
<dbReference type="InterPro" id="IPR002358">
    <property type="entry name" value="Ribosomal_uL6_CS"/>
</dbReference>
<dbReference type="NCBIfam" id="TIGR03654">
    <property type="entry name" value="L6_bact"/>
    <property type="match status" value="1"/>
</dbReference>
<evidence type="ECO:0000256" key="4">
    <source>
        <dbReference type="NCBIfam" id="TIGR03654"/>
    </source>
</evidence>
<keyword evidence="2 5" id="KW-0687">Ribonucleoprotein</keyword>
<dbReference type="Proteomes" id="UP000317778">
    <property type="component" value="Unassembled WGS sequence"/>
</dbReference>
<dbReference type="GO" id="GO:0003735">
    <property type="term" value="F:structural constituent of ribosome"/>
    <property type="evidence" value="ECO:0007669"/>
    <property type="project" value="UniProtKB-UniRule"/>
</dbReference>
<dbReference type="GO" id="GO:0002181">
    <property type="term" value="P:cytoplasmic translation"/>
    <property type="evidence" value="ECO:0007669"/>
    <property type="project" value="TreeGrafter"/>
</dbReference>
<protein>
    <recommendedName>
        <fullName evidence="3 4">50S ribosomal protein L6</fullName>
    </recommendedName>
</protein>
<evidence type="ECO:0000256" key="6">
    <source>
        <dbReference type="RuleBase" id="RU003870"/>
    </source>
</evidence>
<feature type="domain" description="Large ribosomal subunit protein uL6 alpha-beta" evidence="7">
    <location>
        <begin position="90"/>
        <end position="172"/>
    </location>
</feature>
<comment type="caution">
    <text evidence="8">The sequence shown here is derived from an EMBL/GenBank/DDBJ whole genome shotgun (WGS) entry which is preliminary data.</text>
</comment>
<dbReference type="GO" id="GO:0022625">
    <property type="term" value="C:cytosolic large ribosomal subunit"/>
    <property type="evidence" value="ECO:0007669"/>
    <property type="project" value="UniProtKB-UniRule"/>
</dbReference>
<dbReference type="SUPFAM" id="SSF56053">
    <property type="entry name" value="Ribosomal protein L6"/>
    <property type="match status" value="2"/>
</dbReference>
<dbReference type="PRINTS" id="PR00059">
    <property type="entry name" value="RIBOSOMALL6"/>
</dbReference>
<keyword evidence="6" id="KW-0699">rRNA-binding</keyword>
<dbReference type="PROSITE" id="PS00525">
    <property type="entry name" value="RIBOSOMAL_L6_1"/>
    <property type="match status" value="1"/>
</dbReference>
<keyword evidence="1 5" id="KW-0689">Ribosomal protein</keyword>
<proteinExistence type="inferred from homology"/>
<dbReference type="InterPro" id="IPR000702">
    <property type="entry name" value="Ribosomal_uL6-like"/>
</dbReference>
<evidence type="ECO:0000256" key="5">
    <source>
        <dbReference type="RuleBase" id="RU003869"/>
    </source>
</evidence>
<evidence type="ECO:0000313" key="9">
    <source>
        <dbReference type="Proteomes" id="UP000317778"/>
    </source>
</evidence>
<dbReference type="PANTHER" id="PTHR11655:SF14">
    <property type="entry name" value="LARGE RIBOSOMAL SUBUNIT PROTEIN UL6M"/>
    <property type="match status" value="1"/>
</dbReference>
<dbReference type="EMBL" id="NJBO01000012">
    <property type="protein sequence ID" value="TKJ41996.1"/>
    <property type="molecule type" value="Genomic_DNA"/>
</dbReference>
<dbReference type="PANTHER" id="PTHR11655">
    <property type="entry name" value="60S/50S RIBOSOMAL PROTEIN L6/L9"/>
    <property type="match status" value="1"/>
</dbReference>
<dbReference type="InterPro" id="IPR036789">
    <property type="entry name" value="Ribosomal_uL6-like_a/b-dom_sf"/>
</dbReference>
<dbReference type="PIRSF" id="PIRSF002162">
    <property type="entry name" value="Ribosomal_L6"/>
    <property type="match status" value="1"/>
</dbReference>
<dbReference type="InterPro" id="IPR019906">
    <property type="entry name" value="Ribosomal_uL6_bac-type"/>
</dbReference>
<gene>
    <name evidence="8" type="ORF">CEE36_07945</name>
</gene>
<dbReference type="InterPro" id="IPR020040">
    <property type="entry name" value="Ribosomal_uL6_a/b-dom"/>
</dbReference>
<accession>A0A532V454</accession>